<protein>
    <recommendedName>
        <fullName evidence="5">BRCT domain-containing protein</fullName>
    </recommendedName>
</protein>
<feature type="coiled-coil region" evidence="1">
    <location>
        <begin position="36"/>
        <end position="63"/>
    </location>
</feature>
<dbReference type="AlphaFoldDB" id="A0A7C4QPU6"/>
<dbReference type="SUPFAM" id="SSF56954">
    <property type="entry name" value="Outer membrane efflux proteins (OEP)"/>
    <property type="match status" value="1"/>
</dbReference>
<evidence type="ECO:0000256" key="1">
    <source>
        <dbReference type="SAM" id="Coils"/>
    </source>
</evidence>
<dbReference type="EMBL" id="DSVQ01000018">
    <property type="protein sequence ID" value="HGT40527.1"/>
    <property type="molecule type" value="Genomic_DNA"/>
</dbReference>
<keyword evidence="1" id="KW-0175">Coiled coil</keyword>
<evidence type="ECO:0000313" key="4">
    <source>
        <dbReference type="EMBL" id="HGT40527.1"/>
    </source>
</evidence>
<feature type="transmembrane region" description="Helical" evidence="3">
    <location>
        <begin position="12"/>
        <end position="30"/>
    </location>
</feature>
<feature type="compositionally biased region" description="Low complexity" evidence="2">
    <location>
        <begin position="483"/>
        <end position="498"/>
    </location>
</feature>
<keyword evidence="3" id="KW-1133">Transmembrane helix</keyword>
<proteinExistence type="predicted"/>
<accession>A0A7C4QPU6</accession>
<reference evidence="4" key="1">
    <citation type="journal article" date="2020" name="mSystems">
        <title>Genome- and Community-Level Interaction Insights into Carbon Utilization and Element Cycling Functions of Hydrothermarchaeota in Hydrothermal Sediment.</title>
        <authorList>
            <person name="Zhou Z."/>
            <person name="Liu Y."/>
            <person name="Xu W."/>
            <person name="Pan J."/>
            <person name="Luo Z.H."/>
            <person name="Li M."/>
        </authorList>
    </citation>
    <scope>NUCLEOTIDE SEQUENCE [LARGE SCALE GENOMIC DNA]</scope>
    <source>
        <strain evidence="4">SpSt-508</strain>
    </source>
</reference>
<feature type="region of interest" description="Disordered" evidence="2">
    <location>
        <begin position="483"/>
        <end position="504"/>
    </location>
</feature>
<evidence type="ECO:0000256" key="3">
    <source>
        <dbReference type="SAM" id="Phobius"/>
    </source>
</evidence>
<keyword evidence="3" id="KW-0472">Membrane</keyword>
<feature type="coiled-coil region" evidence="1">
    <location>
        <begin position="111"/>
        <end position="234"/>
    </location>
</feature>
<sequence length="504" mass="55827">MAAATNKPTAVHYFLIAFVIFTIVFAVLWYNSFSAHSQAMKNLDAAKAEVNNANTALRKTIDDLDAVKKLLGKTQEPTNDPSNPNSVTGSMQADIVDKGRTEAETTYAGTLARLRQALDTALAELNSKTTQLAASEQERLALEKRYRDIADAHQKARATAEADLRTLVNERDEKLAAKDQEIASLRAQYNQAQVELEQEKEARAKERKQLQDENLRLVAINDKLREELDEIKAESFDVADGLITNVDNVSRIVWINLGDLDFLKPRMTFSVYSKDSPSVGRTAADIKGKIEVTRILNAHQAEAKMIEEDPFRPMAPGDLIFTPLWSPGSTERFAVVGKLDLDRDGQNDRELFHQEMKVRGAEISAEVDDDGERLGGPIDERTKFLILGAIPDLSEIVNAEERDKAQKIIGHLKDMRNEARLHGVRVVTLSDFLAFIGYKPKRRLFRPGQETTYNLKAGAASASVNQPLGDITSTGQVSGAFTKTKTTQQKTSTGQTSKLFGPGR</sequence>
<evidence type="ECO:0000256" key="2">
    <source>
        <dbReference type="SAM" id="MobiDB-lite"/>
    </source>
</evidence>
<name>A0A7C4QPU6_9PLAN</name>
<comment type="caution">
    <text evidence="4">The sequence shown here is derived from an EMBL/GenBank/DDBJ whole genome shotgun (WGS) entry which is preliminary data.</text>
</comment>
<gene>
    <name evidence="4" type="ORF">ENS64_14880</name>
</gene>
<organism evidence="4">
    <name type="scientific">Schlesneria paludicola</name>
    <dbReference type="NCBI Taxonomy" id="360056"/>
    <lineage>
        <taxon>Bacteria</taxon>
        <taxon>Pseudomonadati</taxon>
        <taxon>Planctomycetota</taxon>
        <taxon>Planctomycetia</taxon>
        <taxon>Planctomycetales</taxon>
        <taxon>Planctomycetaceae</taxon>
        <taxon>Schlesneria</taxon>
    </lineage>
</organism>
<evidence type="ECO:0008006" key="5">
    <source>
        <dbReference type="Google" id="ProtNLM"/>
    </source>
</evidence>
<keyword evidence="3" id="KW-0812">Transmembrane</keyword>